<dbReference type="Proteomes" id="UP000265520">
    <property type="component" value="Unassembled WGS sequence"/>
</dbReference>
<dbReference type="AlphaFoldDB" id="A0A392U6M5"/>
<evidence type="ECO:0000313" key="1">
    <source>
        <dbReference type="EMBL" id="MCI69149.1"/>
    </source>
</evidence>
<protein>
    <submittedName>
        <fullName evidence="1">Uncharacterized protein</fullName>
    </submittedName>
</protein>
<evidence type="ECO:0000313" key="2">
    <source>
        <dbReference type="Proteomes" id="UP000265520"/>
    </source>
</evidence>
<reference evidence="1 2" key="1">
    <citation type="journal article" date="2018" name="Front. Plant Sci.">
        <title>Red Clover (Trifolium pratense) and Zigzag Clover (T. medium) - A Picture of Genomic Similarities and Differences.</title>
        <authorList>
            <person name="Dluhosova J."/>
            <person name="Istvanek J."/>
            <person name="Nedelnik J."/>
            <person name="Repkova J."/>
        </authorList>
    </citation>
    <scope>NUCLEOTIDE SEQUENCE [LARGE SCALE GENOMIC DNA]</scope>
    <source>
        <strain evidence="2">cv. 10/8</strain>
        <tissue evidence="1">Leaf</tissue>
    </source>
</reference>
<sequence length="54" mass="6339">SYIDLAGDSVGYDDAARKYEWEKLKNDEDVEYMFRMIDADPKYPRLYATLVVAK</sequence>
<keyword evidence="2" id="KW-1185">Reference proteome</keyword>
<proteinExistence type="predicted"/>
<dbReference type="EMBL" id="LXQA010750220">
    <property type="protein sequence ID" value="MCI69149.1"/>
    <property type="molecule type" value="Genomic_DNA"/>
</dbReference>
<organism evidence="1 2">
    <name type="scientific">Trifolium medium</name>
    <dbReference type="NCBI Taxonomy" id="97028"/>
    <lineage>
        <taxon>Eukaryota</taxon>
        <taxon>Viridiplantae</taxon>
        <taxon>Streptophyta</taxon>
        <taxon>Embryophyta</taxon>
        <taxon>Tracheophyta</taxon>
        <taxon>Spermatophyta</taxon>
        <taxon>Magnoliopsida</taxon>
        <taxon>eudicotyledons</taxon>
        <taxon>Gunneridae</taxon>
        <taxon>Pentapetalae</taxon>
        <taxon>rosids</taxon>
        <taxon>fabids</taxon>
        <taxon>Fabales</taxon>
        <taxon>Fabaceae</taxon>
        <taxon>Papilionoideae</taxon>
        <taxon>50 kb inversion clade</taxon>
        <taxon>NPAAA clade</taxon>
        <taxon>Hologalegina</taxon>
        <taxon>IRL clade</taxon>
        <taxon>Trifolieae</taxon>
        <taxon>Trifolium</taxon>
    </lineage>
</organism>
<feature type="non-terminal residue" evidence="1">
    <location>
        <position position="1"/>
    </location>
</feature>
<name>A0A392U6M5_9FABA</name>
<accession>A0A392U6M5</accession>
<comment type="caution">
    <text evidence="1">The sequence shown here is derived from an EMBL/GenBank/DDBJ whole genome shotgun (WGS) entry which is preliminary data.</text>
</comment>